<dbReference type="InterPro" id="IPR013325">
    <property type="entry name" value="RNA_pol_sigma_r2"/>
</dbReference>
<evidence type="ECO:0000256" key="2">
    <source>
        <dbReference type="ARBA" id="ARBA00023015"/>
    </source>
</evidence>
<gene>
    <name evidence="8" type="ORF">K4G66_06890</name>
</gene>
<feature type="domain" description="RNA polymerase sigma factor 70 region 4 type 2" evidence="7">
    <location>
        <begin position="116"/>
        <end position="168"/>
    </location>
</feature>
<accession>A0AA49JFE8</accession>
<evidence type="ECO:0000256" key="4">
    <source>
        <dbReference type="ARBA" id="ARBA00023125"/>
    </source>
</evidence>
<evidence type="ECO:0000259" key="7">
    <source>
        <dbReference type="Pfam" id="PF08281"/>
    </source>
</evidence>
<evidence type="ECO:0000313" key="8">
    <source>
        <dbReference type="EMBL" id="WKN38426.1"/>
    </source>
</evidence>
<dbReference type="AlphaFoldDB" id="A0AA49JFE8"/>
<name>A0AA49JFE8_9BACT</name>
<reference evidence="8" key="1">
    <citation type="journal article" date="2023" name="Comput. Struct. Biotechnol. J.">
        <title>Discovery of a novel marine Bacteroidetes with a rich repertoire of carbohydrate-active enzymes.</title>
        <authorList>
            <person name="Chen B."/>
            <person name="Liu G."/>
            <person name="Chen Q."/>
            <person name="Wang H."/>
            <person name="Liu L."/>
            <person name="Tang K."/>
        </authorList>
    </citation>
    <scope>NUCLEOTIDE SEQUENCE</scope>
    <source>
        <strain evidence="8">TK19036</strain>
    </source>
</reference>
<reference evidence="8" key="2">
    <citation type="journal article" date="2024" name="Antonie Van Leeuwenhoek">
        <title>Roseihalotalea indica gen. nov., sp. nov., a halophilic Bacteroidetes from mesopelagic Southwest Indian Ocean with higher carbohydrate metabolic potential.</title>
        <authorList>
            <person name="Chen B."/>
            <person name="Zhang M."/>
            <person name="Lin D."/>
            <person name="Ye J."/>
            <person name="Tang K."/>
        </authorList>
    </citation>
    <scope>NUCLEOTIDE SEQUENCE</scope>
    <source>
        <strain evidence="8">TK19036</strain>
    </source>
</reference>
<dbReference type="Gene3D" id="1.10.1740.10">
    <property type="match status" value="1"/>
</dbReference>
<dbReference type="GO" id="GO:0016987">
    <property type="term" value="F:sigma factor activity"/>
    <property type="evidence" value="ECO:0007669"/>
    <property type="project" value="UniProtKB-KW"/>
</dbReference>
<dbReference type="InterPro" id="IPR013249">
    <property type="entry name" value="RNA_pol_sigma70_r4_t2"/>
</dbReference>
<protein>
    <submittedName>
        <fullName evidence="8">RNA polymerase sigma factor</fullName>
    </submittedName>
</protein>
<organism evidence="8">
    <name type="scientific">Roseihalotalea indica</name>
    <dbReference type="NCBI Taxonomy" id="2867963"/>
    <lineage>
        <taxon>Bacteria</taxon>
        <taxon>Pseudomonadati</taxon>
        <taxon>Bacteroidota</taxon>
        <taxon>Cytophagia</taxon>
        <taxon>Cytophagales</taxon>
        <taxon>Catalimonadaceae</taxon>
        <taxon>Roseihalotalea</taxon>
    </lineage>
</organism>
<evidence type="ECO:0000256" key="5">
    <source>
        <dbReference type="ARBA" id="ARBA00023163"/>
    </source>
</evidence>
<sequence length="180" mass="21604">MEPYSDNALMLNVKAGQRDSMGLLFERYHRRLFGFLYHLSGDAELSEDLVQTVFYRMLKYAHTYQGDGEFITWMFHLARNVWADHYKKQKRLPTEEMTESLPLWEESDEGSKDQLMQLRKALRFLSPERKEVLLLSRYQGLRYREIAEMLNCSEANVKVRVFRAIQDLRKIFRQLEQQQL</sequence>
<dbReference type="Pfam" id="PF04542">
    <property type="entry name" value="Sigma70_r2"/>
    <property type="match status" value="1"/>
</dbReference>
<dbReference type="InterPro" id="IPR036388">
    <property type="entry name" value="WH-like_DNA-bd_sf"/>
</dbReference>
<dbReference type="InterPro" id="IPR014284">
    <property type="entry name" value="RNA_pol_sigma-70_dom"/>
</dbReference>
<dbReference type="Gene3D" id="1.10.10.10">
    <property type="entry name" value="Winged helix-like DNA-binding domain superfamily/Winged helix DNA-binding domain"/>
    <property type="match status" value="1"/>
</dbReference>
<dbReference type="GO" id="GO:0003677">
    <property type="term" value="F:DNA binding"/>
    <property type="evidence" value="ECO:0007669"/>
    <property type="project" value="UniProtKB-KW"/>
</dbReference>
<evidence type="ECO:0000259" key="6">
    <source>
        <dbReference type="Pfam" id="PF04542"/>
    </source>
</evidence>
<evidence type="ECO:0000256" key="1">
    <source>
        <dbReference type="ARBA" id="ARBA00010641"/>
    </source>
</evidence>
<dbReference type="GO" id="GO:0006352">
    <property type="term" value="P:DNA-templated transcription initiation"/>
    <property type="evidence" value="ECO:0007669"/>
    <property type="project" value="InterPro"/>
</dbReference>
<dbReference type="EMBL" id="CP120682">
    <property type="protein sequence ID" value="WKN38426.1"/>
    <property type="molecule type" value="Genomic_DNA"/>
</dbReference>
<dbReference type="SUPFAM" id="SSF88659">
    <property type="entry name" value="Sigma3 and sigma4 domains of RNA polymerase sigma factors"/>
    <property type="match status" value="1"/>
</dbReference>
<dbReference type="PANTHER" id="PTHR43133">
    <property type="entry name" value="RNA POLYMERASE ECF-TYPE SIGMA FACTO"/>
    <property type="match status" value="1"/>
</dbReference>
<dbReference type="CDD" id="cd06171">
    <property type="entry name" value="Sigma70_r4"/>
    <property type="match status" value="1"/>
</dbReference>
<dbReference type="Pfam" id="PF08281">
    <property type="entry name" value="Sigma70_r4_2"/>
    <property type="match status" value="1"/>
</dbReference>
<keyword evidence="5" id="KW-0804">Transcription</keyword>
<dbReference type="SUPFAM" id="SSF88946">
    <property type="entry name" value="Sigma2 domain of RNA polymerase sigma factors"/>
    <property type="match status" value="1"/>
</dbReference>
<dbReference type="InterPro" id="IPR039425">
    <property type="entry name" value="RNA_pol_sigma-70-like"/>
</dbReference>
<dbReference type="InterPro" id="IPR013324">
    <property type="entry name" value="RNA_pol_sigma_r3/r4-like"/>
</dbReference>
<dbReference type="PANTHER" id="PTHR43133:SF52">
    <property type="entry name" value="ECF RNA POLYMERASE SIGMA FACTOR SIGL"/>
    <property type="match status" value="1"/>
</dbReference>
<comment type="similarity">
    <text evidence="1">Belongs to the sigma-70 factor family. ECF subfamily.</text>
</comment>
<keyword evidence="3" id="KW-0731">Sigma factor</keyword>
<feature type="domain" description="RNA polymerase sigma-70 region 2" evidence="6">
    <location>
        <begin position="24"/>
        <end position="91"/>
    </location>
</feature>
<proteinExistence type="inferred from homology"/>
<dbReference type="NCBIfam" id="TIGR02937">
    <property type="entry name" value="sigma70-ECF"/>
    <property type="match status" value="1"/>
</dbReference>
<keyword evidence="2" id="KW-0805">Transcription regulation</keyword>
<evidence type="ECO:0000256" key="3">
    <source>
        <dbReference type="ARBA" id="ARBA00023082"/>
    </source>
</evidence>
<dbReference type="InterPro" id="IPR007627">
    <property type="entry name" value="RNA_pol_sigma70_r2"/>
</dbReference>
<keyword evidence="4" id="KW-0238">DNA-binding</keyword>